<feature type="domain" description="ACT" evidence="6">
    <location>
        <begin position="350"/>
        <end position="427"/>
    </location>
</feature>
<comment type="similarity">
    <text evidence="2">Belongs to the serine/threonine dehydratase family.</text>
</comment>
<keyword evidence="5" id="KW-0456">Lyase</keyword>
<dbReference type="PANTHER" id="PTHR48078">
    <property type="entry name" value="THREONINE DEHYDRATASE, MITOCHONDRIAL-RELATED"/>
    <property type="match status" value="1"/>
</dbReference>
<accession>A0ABQ4IP08</accession>
<evidence type="ECO:0000313" key="7">
    <source>
        <dbReference type="EMBL" id="GIJ19651.1"/>
    </source>
</evidence>
<organism evidence="7 8">
    <name type="scientific">Micromonospora lutea</name>
    <dbReference type="NCBI Taxonomy" id="419825"/>
    <lineage>
        <taxon>Bacteria</taxon>
        <taxon>Bacillati</taxon>
        <taxon>Actinomycetota</taxon>
        <taxon>Actinomycetes</taxon>
        <taxon>Micromonosporales</taxon>
        <taxon>Micromonosporaceae</taxon>
        <taxon>Micromonospora</taxon>
    </lineage>
</organism>
<dbReference type="SUPFAM" id="SSF53686">
    <property type="entry name" value="Tryptophan synthase beta subunit-like PLP-dependent enzymes"/>
    <property type="match status" value="1"/>
</dbReference>
<dbReference type="InterPro" id="IPR045865">
    <property type="entry name" value="ACT-like_dom_sf"/>
</dbReference>
<dbReference type="Proteomes" id="UP000643165">
    <property type="component" value="Unassembled WGS sequence"/>
</dbReference>
<name>A0ABQ4IP08_9ACTN</name>
<keyword evidence="4" id="KW-0663">Pyridoxal phosphate</keyword>
<dbReference type="InterPro" id="IPR044561">
    <property type="entry name" value="ACT_ThrD-II-like"/>
</dbReference>
<evidence type="ECO:0000313" key="8">
    <source>
        <dbReference type="Proteomes" id="UP000643165"/>
    </source>
</evidence>
<dbReference type="EC" id="4.3.1.19" evidence="3"/>
<dbReference type="Pfam" id="PF00291">
    <property type="entry name" value="PALP"/>
    <property type="match status" value="1"/>
</dbReference>
<dbReference type="InterPro" id="IPR036052">
    <property type="entry name" value="TrpB-like_PALP_sf"/>
</dbReference>
<dbReference type="CDD" id="cd01562">
    <property type="entry name" value="Thr-dehyd"/>
    <property type="match status" value="1"/>
</dbReference>
<dbReference type="InterPro" id="IPR002912">
    <property type="entry name" value="ACT_dom"/>
</dbReference>
<dbReference type="CDD" id="cd04886">
    <property type="entry name" value="ACT_ThrD-II-like"/>
    <property type="match status" value="1"/>
</dbReference>
<dbReference type="EMBL" id="BOPB01000001">
    <property type="protein sequence ID" value="GIJ19651.1"/>
    <property type="molecule type" value="Genomic_DNA"/>
</dbReference>
<reference evidence="7 8" key="1">
    <citation type="submission" date="2021-01" db="EMBL/GenBank/DDBJ databases">
        <title>Whole genome shotgun sequence of Verrucosispora lutea NBRC 106530.</title>
        <authorList>
            <person name="Komaki H."/>
            <person name="Tamura T."/>
        </authorList>
    </citation>
    <scope>NUCLEOTIDE SEQUENCE [LARGE SCALE GENOMIC DNA]</scope>
    <source>
        <strain evidence="7 8">NBRC 106530</strain>
    </source>
</reference>
<dbReference type="Gene3D" id="3.40.50.1100">
    <property type="match status" value="2"/>
</dbReference>
<sequence length="427" mass="44137">MPAVPEPAVAGAARGGWHDLGMTELVSLDDVRAARKLLDGVVRTTPLEPSRPLSAALGGPVWFKCENLQRAGSYKVRGAYVRISRLSAEERARGVVAASAGNHAQGVALAAGLVGTRATVFMPVNAPLPKVAATKGYGAQVELVGATVDESLVAAQTYAERTGAVLIHPFDHRDVIAGQGTVALEILEQCPQVTTIVTGVGGGGLISGMAVAAKALRPDVRLIGVQAAGAAAFPPSLVAGEPVRLPAFSTIADGIAVGRPGDVTFAHVRKLVDDVVTVSEEDISRALLMMLERGKQVVEPAGAVGVAALLAGVVEVTAPVVVVLSGGNIDPLLMLRVIEHGLAAAGRYLRVTVRCSDRPGQLASLLSEIAENRANVVDVVHQRANPHLHLGEVEVALSVETRGVEHSDMLISALRASGYQVTIAPEA</sequence>
<evidence type="ECO:0000256" key="4">
    <source>
        <dbReference type="ARBA" id="ARBA00022898"/>
    </source>
</evidence>
<dbReference type="InterPro" id="IPR005789">
    <property type="entry name" value="Thr_deHydtase_catblc"/>
</dbReference>
<gene>
    <name evidence="7" type="primary">ilvA</name>
    <name evidence="7" type="ORF">Vlu01_02750</name>
</gene>
<evidence type="ECO:0000256" key="5">
    <source>
        <dbReference type="ARBA" id="ARBA00023239"/>
    </source>
</evidence>
<evidence type="ECO:0000256" key="1">
    <source>
        <dbReference type="ARBA" id="ARBA00001933"/>
    </source>
</evidence>
<comment type="cofactor">
    <cofactor evidence="1">
        <name>pyridoxal 5'-phosphate</name>
        <dbReference type="ChEBI" id="CHEBI:597326"/>
    </cofactor>
</comment>
<comment type="caution">
    <text evidence="7">The sequence shown here is derived from an EMBL/GenBank/DDBJ whole genome shotgun (WGS) entry which is preliminary data.</text>
</comment>
<dbReference type="SUPFAM" id="SSF55021">
    <property type="entry name" value="ACT-like"/>
    <property type="match status" value="1"/>
</dbReference>
<proteinExistence type="inferred from homology"/>
<dbReference type="InterPro" id="IPR050147">
    <property type="entry name" value="Ser/Thr_Dehydratase"/>
</dbReference>
<keyword evidence="8" id="KW-1185">Reference proteome</keyword>
<evidence type="ECO:0000256" key="3">
    <source>
        <dbReference type="ARBA" id="ARBA00012096"/>
    </source>
</evidence>
<dbReference type="InterPro" id="IPR001926">
    <property type="entry name" value="TrpB-like_PALP"/>
</dbReference>
<protein>
    <recommendedName>
        <fullName evidence="3">threonine ammonia-lyase</fullName>
        <ecNumber evidence="3">4.3.1.19</ecNumber>
    </recommendedName>
</protein>
<evidence type="ECO:0000256" key="2">
    <source>
        <dbReference type="ARBA" id="ARBA00010869"/>
    </source>
</evidence>
<dbReference type="NCBIfam" id="TIGR01127">
    <property type="entry name" value="ilvA_1Cterm"/>
    <property type="match status" value="1"/>
</dbReference>
<evidence type="ECO:0000259" key="6">
    <source>
        <dbReference type="PROSITE" id="PS51671"/>
    </source>
</evidence>
<dbReference type="PANTHER" id="PTHR48078:SF6">
    <property type="entry name" value="L-THREONINE DEHYDRATASE CATABOLIC TDCB"/>
    <property type="match status" value="1"/>
</dbReference>
<dbReference type="PROSITE" id="PS51671">
    <property type="entry name" value="ACT"/>
    <property type="match status" value="1"/>
</dbReference>